<sequence length="293" mass="29617">MLPDSVAVGSAPSAIASSPAAAAAAAPATAAAAAHAVRAAARADVEHHGHARPPQELTPSARLRVELLQGGASSSSGSGTTPEDDGNGDDAADSSLVLSEDVAVPMDVDHGTRCPPAWQQPPPELRVGSKRRRLNADDGDDARRQDALLQEDEAGVHAPALRPSAASAQPASVLAVYAHNASRFDCTLCVYTAGSFAALKRHRDSRHRRTAFLDKFSAGCACGTPFDSRLAAARHAPECASPPSSTSATAPTTAGASSPTDAGADATVTAAAPAPPDLPRQVATELTASPPLV</sequence>
<proteinExistence type="predicted"/>
<dbReference type="Proteomes" id="UP000774804">
    <property type="component" value="Unassembled WGS sequence"/>
</dbReference>
<evidence type="ECO:0000256" key="1">
    <source>
        <dbReference type="SAM" id="MobiDB-lite"/>
    </source>
</evidence>
<feature type="compositionally biased region" description="Acidic residues" evidence="1">
    <location>
        <begin position="82"/>
        <end position="92"/>
    </location>
</feature>
<dbReference type="AlphaFoldDB" id="A0A8T1A483"/>
<feature type="region of interest" description="Disordered" evidence="1">
    <location>
        <begin position="1"/>
        <end position="25"/>
    </location>
</feature>
<dbReference type="VEuPathDB" id="FungiDB:PC110_g23511"/>
<gene>
    <name evidence="2" type="ORF">PC115_g24732</name>
</gene>
<evidence type="ECO:0000313" key="3">
    <source>
        <dbReference type="Proteomes" id="UP000774804"/>
    </source>
</evidence>
<feature type="compositionally biased region" description="Low complexity" evidence="1">
    <location>
        <begin position="70"/>
        <end position="79"/>
    </location>
</feature>
<feature type="region of interest" description="Disordered" evidence="1">
    <location>
        <begin position="38"/>
        <end position="93"/>
    </location>
</feature>
<feature type="region of interest" description="Disordered" evidence="1">
    <location>
        <begin position="237"/>
        <end position="293"/>
    </location>
</feature>
<feature type="non-terminal residue" evidence="2">
    <location>
        <position position="293"/>
    </location>
</feature>
<evidence type="ECO:0000313" key="2">
    <source>
        <dbReference type="EMBL" id="KAG2871927.1"/>
    </source>
</evidence>
<feature type="compositionally biased region" description="Low complexity" evidence="1">
    <location>
        <begin position="241"/>
        <end position="272"/>
    </location>
</feature>
<reference evidence="2" key="1">
    <citation type="submission" date="2018-10" db="EMBL/GenBank/DDBJ databases">
        <title>Effector identification in a new, highly contiguous assembly of the strawberry crown rot pathogen Phytophthora cactorum.</title>
        <authorList>
            <person name="Armitage A.D."/>
            <person name="Nellist C.F."/>
            <person name="Bates H."/>
            <person name="Vickerstaff R.J."/>
            <person name="Harrison R.J."/>
        </authorList>
    </citation>
    <scope>NUCLEOTIDE SEQUENCE</scope>
    <source>
        <strain evidence="2">4032</strain>
    </source>
</reference>
<name>A0A8T1A483_9STRA</name>
<dbReference type="EMBL" id="RCMI01003615">
    <property type="protein sequence ID" value="KAG2871927.1"/>
    <property type="molecule type" value="Genomic_DNA"/>
</dbReference>
<accession>A0A8T1A483</accession>
<protein>
    <submittedName>
        <fullName evidence="2">Uncharacterized protein</fullName>
    </submittedName>
</protein>
<organism evidence="2 3">
    <name type="scientific">Phytophthora cactorum</name>
    <dbReference type="NCBI Taxonomy" id="29920"/>
    <lineage>
        <taxon>Eukaryota</taxon>
        <taxon>Sar</taxon>
        <taxon>Stramenopiles</taxon>
        <taxon>Oomycota</taxon>
        <taxon>Peronosporomycetes</taxon>
        <taxon>Peronosporales</taxon>
        <taxon>Peronosporaceae</taxon>
        <taxon>Phytophthora</taxon>
    </lineage>
</organism>
<comment type="caution">
    <text evidence="2">The sequence shown here is derived from an EMBL/GenBank/DDBJ whole genome shotgun (WGS) entry which is preliminary data.</text>
</comment>
<feature type="region of interest" description="Disordered" evidence="1">
    <location>
        <begin position="107"/>
        <end position="141"/>
    </location>
</feature>